<protein>
    <submittedName>
        <fullName evidence="11">RNA polymerase sigma-70 factor</fullName>
    </submittedName>
    <submittedName>
        <fullName evidence="7">RNA polymerase sigma70 factor</fullName>
    </submittedName>
</protein>
<dbReference type="PANTHER" id="PTHR43133:SF46">
    <property type="entry name" value="RNA POLYMERASE SIGMA-70 FACTOR ECF SUBFAMILY"/>
    <property type="match status" value="1"/>
</dbReference>
<dbReference type="Pfam" id="PF04542">
    <property type="entry name" value="Sigma70_r2"/>
    <property type="match status" value="1"/>
</dbReference>
<dbReference type="NCBIfam" id="TIGR02937">
    <property type="entry name" value="sigma70-ECF"/>
    <property type="match status" value="1"/>
</dbReference>
<dbReference type="InterPro" id="IPR013325">
    <property type="entry name" value="RNA_pol_sigma_r2"/>
</dbReference>
<dbReference type="OrthoDB" id="1045557at2"/>
<dbReference type="GeneID" id="99668826"/>
<dbReference type="EMBL" id="QRZH01000032">
    <property type="protein sequence ID" value="RGV47535.1"/>
    <property type="molecule type" value="Genomic_DNA"/>
</dbReference>
<dbReference type="AlphaFoldDB" id="A0A081TM08"/>
<dbReference type="Proteomes" id="UP000286270">
    <property type="component" value="Unassembled WGS sequence"/>
</dbReference>
<accession>A0A081TM08</accession>
<dbReference type="Proteomes" id="UP000036847">
    <property type="component" value="Chromosome"/>
</dbReference>
<evidence type="ECO:0000313" key="14">
    <source>
        <dbReference type="Proteomes" id="UP000266644"/>
    </source>
</evidence>
<dbReference type="InterPro" id="IPR014327">
    <property type="entry name" value="RNA_pol_sigma70_bacteroid"/>
</dbReference>
<dbReference type="EMBL" id="JAPTZU010000021">
    <property type="protein sequence ID" value="MCZ2690082.1"/>
    <property type="molecule type" value="Genomic_DNA"/>
</dbReference>
<keyword evidence="4" id="KW-0804">Transcription</keyword>
<dbReference type="CDD" id="cd06171">
    <property type="entry name" value="Sigma70_r4"/>
    <property type="match status" value="1"/>
</dbReference>
<dbReference type="EMBL" id="JMZZ02000099">
    <property type="protein sequence ID" value="KFX75516.1"/>
    <property type="molecule type" value="Genomic_DNA"/>
</dbReference>
<dbReference type="InterPro" id="IPR013249">
    <property type="entry name" value="RNA_pol_sigma70_r4_t2"/>
</dbReference>
<dbReference type="EMBL" id="CP036546">
    <property type="protein sequence ID" value="QCQ43474.1"/>
    <property type="molecule type" value="Genomic_DNA"/>
</dbReference>
<evidence type="ECO:0000256" key="3">
    <source>
        <dbReference type="ARBA" id="ARBA00023082"/>
    </source>
</evidence>
<reference evidence="14 15" key="3">
    <citation type="submission" date="2018-08" db="EMBL/GenBank/DDBJ databases">
        <title>A genome reference for cultivated species of the human gut microbiota.</title>
        <authorList>
            <person name="Zou Y."/>
            <person name="Xue W."/>
            <person name="Luo G."/>
        </authorList>
    </citation>
    <scope>NUCLEOTIDE SEQUENCE [LARGE SCALE GENOMIC DNA]</scope>
    <source>
        <strain evidence="11 15">AF14-26</strain>
        <strain evidence="12 14">AM18-6</strain>
    </source>
</reference>
<dbReference type="GO" id="GO:0003677">
    <property type="term" value="F:DNA binding"/>
    <property type="evidence" value="ECO:0007669"/>
    <property type="project" value="InterPro"/>
</dbReference>
<dbReference type="SUPFAM" id="SSF88659">
    <property type="entry name" value="Sigma3 and sigma4 domains of RNA polymerase sigma factors"/>
    <property type="match status" value="1"/>
</dbReference>
<reference evidence="7" key="1">
    <citation type="book" date="2014" name="THE 24TH EUROPEAN CONGRESS OF CLINICAL MICROBIOLOGY AND INFECTIOUS DISEASES" publisher="ECCMID 2014" city="Barcelona, Spain">
        <title>Identification of resistance genes in three multidrug-resistant Bacteroides fragilis isolates by whole genome sequencing.</title>
        <editorList>
            <person name="Unknown"/>
            <person name="A."/>
        </editorList>
        <authorList>
            <person name="Sydenham T.V."/>
            <person name="Hasman H."/>
            <person name="Wang M."/>
            <person name="Soki J."/>
            <person name="Nagy E."/>
            <person name="Justesen U.S."/>
        </authorList>
    </citation>
    <scope>NUCLEOTIDE SEQUENCE</scope>
    <source>
        <strain evidence="7">DCMOUH0018B</strain>
        <strain evidence="9">DCMSKEJBY0001B</strain>
    </source>
</reference>
<dbReference type="GO" id="GO:0016987">
    <property type="term" value="F:sigma factor activity"/>
    <property type="evidence" value="ECO:0007669"/>
    <property type="project" value="UniProtKB-KW"/>
</dbReference>
<dbReference type="Gene3D" id="1.10.10.10">
    <property type="entry name" value="Winged helix-like DNA-binding domain superfamily/Winged helix DNA-binding domain"/>
    <property type="match status" value="1"/>
</dbReference>
<feature type="domain" description="RNA polymerase sigma-70 region 2" evidence="5">
    <location>
        <begin position="15"/>
        <end position="79"/>
    </location>
</feature>
<reference evidence="10 16" key="5">
    <citation type="submission" date="2020-05" db="EMBL/GenBank/DDBJ databases">
        <title>FDA dAtabase for Regulatory Grade micrObial Sequences (FDA-ARGOS): Supporting development and validation of Infectious Disease Dx tests.</title>
        <authorList>
            <person name="Bojja K."/>
            <person name="Kessler A."/>
            <person name="Tallon L."/>
            <person name="Sadzewicz L."/>
            <person name="Zhao X."/>
            <person name="Vavikolanu K."/>
            <person name="Mehta A."/>
            <person name="Aluvathingal J."/>
            <person name="Nadendla S."/>
            <person name="Myers T."/>
            <person name="Yan Y."/>
            <person name="Sichtig H."/>
        </authorList>
    </citation>
    <scope>NUCLEOTIDE SEQUENCE [LARGE SCALE GENOMIC DNA]</scope>
    <source>
        <strain evidence="10 16">FDAARGOS_763</strain>
    </source>
</reference>
<gene>
    <name evidence="12" type="ORF">DW228_20450</name>
    <name evidence="11" type="ORF">DWW08_22525</name>
    <name evidence="9" type="ORF">EC80_000570</name>
    <name evidence="7" type="ORF">EE52_0206325</name>
    <name evidence="10" type="ORF">FOC69_19215</name>
    <name evidence="8" type="ORF">O1433_21545</name>
</gene>
<dbReference type="PANTHER" id="PTHR43133">
    <property type="entry name" value="RNA POLYMERASE ECF-TYPE SIGMA FACTO"/>
    <property type="match status" value="1"/>
</dbReference>
<reference evidence="9 13" key="4">
    <citation type="submission" date="2019-03" db="EMBL/GenBank/DDBJ databases">
        <title>Complete genome assembly of MDR B. fragilis.</title>
        <authorList>
            <person name="Sydenham T.V."/>
            <person name="Hasman H."/>
            <person name="Justesen U.S."/>
        </authorList>
    </citation>
    <scope>NUCLEOTIDE SEQUENCE [LARGE SCALE GENOMIC DNA]</scope>
    <source>
        <strain evidence="9 13">DCMSKEJBY0001B</strain>
    </source>
</reference>
<evidence type="ECO:0000313" key="16">
    <source>
        <dbReference type="Proteomes" id="UP000501467"/>
    </source>
</evidence>
<dbReference type="InterPro" id="IPR039425">
    <property type="entry name" value="RNA_pol_sigma-70-like"/>
</dbReference>
<evidence type="ECO:0000256" key="4">
    <source>
        <dbReference type="ARBA" id="ARBA00023163"/>
    </source>
</evidence>
<evidence type="ECO:0000256" key="1">
    <source>
        <dbReference type="ARBA" id="ARBA00010641"/>
    </source>
</evidence>
<dbReference type="SUPFAM" id="SSF88946">
    <property type="entry name" value="Sigma2 domain of RNA polymerase sigma factors"/>
    <property type="match status" value="1"/>
</dbReference>
<reference evidence="7" key="2">
    <citation type="submission" date="2014-07" db="EMBL/GenBank/DDBJ databases">
        <title>Genetics and epidemiology of antimicrobial resistance in B. fragilis group.</title>
        <authorList>
            <person name="Sydenham T.V."/>
            <person name="Hasman H."/>
            <person name="Kemp M."/>
            <person name="Justesen U.S."/>
        </authorList>
    </citation>
    <scope>NUCLEOTIDE SEQUENCE [LARGE SCALE GENOMIC DNA]</scope>
    <source>
        <strain evidence="7">DCMOUH0018B</strain>
    </source>
</reference>
<sequence length="190" mass="22052">MPSNSSDLIRFNKFFSENQQRFIRFAWTYTRDEIVAEDIVMEALMSYWENRLKISSEINPSAYVLTVVKNKCLNHLRHLQLVNEVSDRVSSHSEWELSNRIATLDACEPSALFAGEVQNIIDHVISRLSANTARIFVLSRYENKSHKEIAEIMGMTVKGVEFHISKATKELRVALKDYLVLFPFLYDFLT</sequence>
<dbReference type="Gene3D" id="1.10.1740.10">
    <property type="match status" value="1"/>
</dbReference>
<organism evidence="11 15">
    <name type="scientific">Bacteroides fragilis</name>
    <dbReference type="NCBI Taxonomy" id="817"/>
    <lineage>
        <taxon>Bacteria</taxon>
        <taxon>Pseudomonadati</taxon>
        <taxon>Bacteroidota</taxon>
        <taxon>Bacteroidia</taxon>
        <taxon>Bacteroidales</taxon>
        <taxon>Bacteroidaceae</taxon>
        <taxon>Bacteroides</taxon>
    </lineage>
</organism>
<evidence type="ECO:0000259" key="6">
    <source>
        <dbReference type="Pfam" id="PF08281"/>
    </source>
</evidence>
<dbReference type="EMBL" id="QRJE01000039">
    <property type="protein sequence ID" value="RHH06861.1"/>
    <property type="molecule type" value="Genomic_DNA"/>
</dbReference>
<dbReference type="Proteomes" id="UP001079672">
    <property type="component" value="Unassembled WGS sequence"/>
</dbReference>
<keyword evidence="3" id="KW-0731">Sigma factor</keyword>
<name>A0A081TM08_BACFG</name>
<proteinExistence type="inferred from homology"/>
<dbReference type="GO" id="GO:0006352">
    <property type="term" value="P:DNA-templated transcription initiation"/>
    <property type="evidence" value="ECO:0007669"/>
    <property type="project" value="InterPro"/>
</dbReference>
<evidence type="ECO:0000313" key="7">
    <source>
        <dbReference type="EMBL" id="KFX75516.1"/>
    </source>
</evidence>
<dbReference type="RefSeq" id="WP_005781604.1">
    <property type="nucleotide sequence ID" value="NZ_CABJEQ010000037.1"/>
</dbReference>
<evidence type="ECO:0000313" key="11">
    <source>
        <dbReference type="EMBL" id="RGV47535.1"/>
    </source>
</evidence>
<feature type="domain" description="RNA polymerase sigma factor 70 region 4 type 2" evidence="6">
    <location>
        <begin position="119"/>
        <end position="171"/>
    </location>
</feature>
<evidence type="ECO:0000313" key="8">
    <source>
        <dbReference type="EMBL" id="MCZ2690082.1"/>
    </source>
</evidence>
<dbReference type="InterPro" id="IPR013324">
    <property type="entry name" value="RNA_pol_sigma_r3/r4-like"/>
</dbReference>
<evidence type="ECO:0000256" key="2">
    <source>
        <dbReference type="ARBA" id="ARBA00023015"/>
    </source>
</evidence>
<evidence type="ECO:0000313" key="9">
    <source>
        <dbReference type="EMBL" id="QCQ43474.1"/>
    </source>
</evidence>
<reference evidence="8" key="6">
    <citation type="submission" date="2022-12" db="EMBL/GenBank/DDBJ databases">
        <title>Development of a Multilocus Sequence Typing Scheme for Bacteroides fragilis Based on Whole Genome Sequencing Data and Clinical Application.</title>
        <authorList>
            <person name="Nielsen F.D."/>
            <person name="Justesen U.S."/>
        </authorList>
    </citation>
    <scope>NUCLEOTIDE SEQUENCE</scope>
    <source>
        <strain evidence="8">BF_AM_ODE_DK_2015_4</strain>
    </source>
</reference>
<evidence type="ECO:0000313" key="12">
    <source>
        <dbReference type="EMBL" id="RHH06861.1"/>
    </source>
</evidence>
<evidence type="ECO:0000313" key="10">
    <source>
        <dbReference type="EMBL" id="QKH86357.1"/>
    </source>
</evidence>
<dbReference type="InterPro" id="IPR014284">
    <property type="entry name" value="RNA_pol_sigma-70_dom"/>
</dbReference>
<dbReference type="PATRIC" id="fig|817.51.peg.3491"/>
<dbReference type="Proteomes" id="UP000266644">
    <property type="component" value="Unassembled WGS sequence"/>
</dbReference>
<dbReference type="Pfam" id="PF08281">
    <property type="entry name" value="Sigma70_r4_2"/>
    <property type="match status" value="1"/>
</dbReference>
<dbReference type="InterPro" id="IPR036388">
    <property type="entry name" value="WH-like_DNA-bd_sf"/>
</dbReference>
<dbReference type="Proteomes" id="UP000501467">
    <property type="component" value="Chromosome"/>
</dbReference>
<keyword evidence="2" id="KW-0805">Transcription regulation</keyword>
<comment type="similarity">
    <text evidence="1">Belongs to the sigma-70 factor family. ECF subfamily.</text>
</comment>
<dbReference type="EMBL" id="CP054003">
    <property type="protein sequence ID" value="QKH86357.1"/>
    <property type="molecule type" value="Genomic_DNA"/>
</dbReference>
<evidence type="ECO:0000313" key="13">
    <source>
        <dbReference type="Proteomes" id="UP000036847"/>
    </source>
</evidence>
<evidence type="ECO:0000259" key="5">
    <source>
        <dbReference type="Pfam" id="PF04542"/>
    </source>
</evidence>
<dbReference type="InterPro" id="IPR007627">
    <property type="entry name" value="RNA_pol_sigma70_r2"/>
</dbReference>
<dbReference type="NCBIfam" id="TIGR02985">
    <property type="entry name" value="Sig70_bacteroi1"/>
    <property type="match status" value="1"/>
</dbReference>
<evidence type="ECO:0000313" key="15">
    <source>
        <dbReference type="Proteomes" id="UP000286270"/>
    </source>
</evidence>